<evidence type="ECO:0000256" key="4">
    <source>
        <dbReference type="ARBA" id="ARBA00022827"/>
    </source>
</evidence>
<dbReference type="InterPro" id="IPR023209">
    <property type="entry name" value="DAO"/>
</dbReference>
<feature type="domain" description="FAD dependent oxidoreductase" evidence="6">
    <location>
        <begin position="3"/>
        <end position="325"/>
    </location>
</feature>
<dbReference type="SUPFAM" id="SSF51971">
    <property type="entry name" value="Nucleotide-binding domain"/>
    <property type="match status" value="1"/>
</dbReference>
<keyword evidence="5" id="KW-0560">Oxidoreductase</keyword>
<dbReference type="Pfam" id="PF01266">
    <property type="entry name" value="DAO"/>
    <property type="match status" value="1"/>
</dbReference>
<dbReference type="EMBL" id="JASJQH010001831">
    <property type="protein sequence ID" value="KAK9760751.1"/>
    <property type="molecule type" value="Genomic_DNA"/>
</dbReference>
<keyword evidence="3" id="KW-0285">Flavoprotein</keyword>
<evidence type="ECO:0000256" key="3">
    <source>
        <dbReference type="ARBA" id="ARBA00022630"/>
    </source>
</evidence>
<evidence type="ECO:0000259" key="6">
    <source>
        <dbReference type="Pfam" id="PF01266"/>
    </source>
</evidence>
<evidence type="ECO:0000256" key="2">
    <source>
        <dbReference type="ARBA" id="ARBA00006730"/>
    </source>
</evidence>
<evidence type="ECO:0000313" key="8">
    <source>
        <dbReference type="Proteomes" id="UP001479436"/>
    </source>
</evidence>
<dbReference type="PANTHER" id="PTHR11530:SF11">
    <property type="entry name" value="D-ASPARTATE OXIDASE"/>
    <property type="match status" value="1"/>
</dbReference>
<accession>A0ABR2WH09</accession>
<proteinExistence type="inferred from homology"/>
<comment type="cofactor">
    <cofactor evidence="1">
        <name>FAD</name>
        <dbReference type="ChEBI" id="CHEBI:57692"/>
    </cofactor>
</comment>
<dbReference type="SUPFAM" id="SSF54373">
    <property type="entry name" value="FAD-linked reductases, C-terminal domain"/>
    <property type="match status" value="1"/>
</dbReference>
<reference evidence="7 8" key="1">
    <citation type="submission" date="2023-04" db="EMBL/GenBank/DDBJ databases">
        <title>Genome of Basidiobolus ranarum AG-B5.</title>
        <authorList>
            <person name="Stajich J.E."/>
            <person name="Carter-House D."/>
            <person name="Gryganskyi A."/>
        </authorList>
    </citation>
    <scope>NUCLEOTIDE SEQUENCE [LARGE SCALE GENOMIC DNA]</scope>
    <source>
        <strain evidence="7 8">AG-B5</strain>
    </source>
</reference>
<evidence type="ECO:0000256" key="5">
    <source>
        <dbReference type="ARBA" id="ARBA00023002"/>
    </source>
</evidence>
<keyword evidence="8" id="KW-1185">Reference proteome</keyword>
<dbReference type="Gene3D" id="3.40.50.720">
    <property type="entry name" value="NAD(P)-binding Rossmann-like Domain"/>
    <property type="match status" value="1"/>
</dbReference>
<dbReference type="PANTHER" id="PTHR11530">
    <property type="entry name" value="D-AMINO ACID OXIDASE"/>
    <property type="match status" value="1"/>
</dbReference>
<dbReference type="Proteomes" id="UP001479436">
    <property type="component" value="Unassembled WGS sequence"/>
</dbReference>
<sequence length="345" mass="38962">MTVIVIGAGVIGLTSALVLQREGYKVHIVAAQLPGEFHPDYTSPWAGANWHSFAEKNDLLQQEFDAKTLQKFKELEEIPEAGIMSIVGRDYYESKPSDWCDPWFSNTLGYRNLDISELPEKVVFGYEFNTVCVNTQQYLVWLQKRFEENGGTIEQRKLEDIRDAFEIDDHVSAVINCTGLQARYLGGVKDNLVYPTRGQIVIVDAPQVNATVIRFGVSEITYIIPRNNGHVILGGTMQAYNSDEKYDEATAKQIMERACKTDPQLGAPENLKIVKHCVGFRPSRKGGIRIESQLHAHQGRNIIVCHHYGHGSYGYQSSWGSAEHMLKTFKETEQDLNQRTLLPKL</sequence>
<dbReference type="InterPro" id="IPR006076">
    <property type="entry name" value="FAD-dep_OxRdtase"/>
</dbReference>
<protein>
    <recommendedName>
        <fullName evidence="6">FAD dependent oxidoreductase domain-containing protein</fullName>
    </recommendedName>
</protein>
<dbReference type="Gene3D" id="3.30.9.10">
    <property type="entry name" value="D-Amino Acid Oxidase, subunit A, domain 2"/>
    <property type="match status" value="1"/>
</dbReference>
<evidence type="ECO:0000256" key="1">
    <source>
        <dbReference type="ARBA" id="ARBA00001974"/>
    </source>
</evidence>
<gene>
    <name evidence="7" type="ORF">K7432_014893</name>
</gene>
<comment type="caution">
    <text evidence="7">The sequence shown here is derived from an EMBL/GenBank/DDBJ whole genome shotgun (WGS) entry which is preliminary data.</text>
</comment>
<evidence type="ECO:0000313" key="7">
    <source>
        <dbReference type="EMBL" id="KAK9760751.1"/>
    </source>
</evidence>
<organism evidence="7 8">
    <name type="scientific">Basidiobolus ranarum</name>
    <dbReference type="NCBI Taxonomy" id="34480"/>
    <lineage>
        <taxon>Eukaryota</taxon>
        <taxon>Fungi</taxon>
        <taxon>Fungi incertae sedis</taxon>
        <taxon>Zoopagomycota</taxon>
        <taxon>Entomophthoromycotina</taxon>
        <taxon>Basidiobolomycetes</taxon>
        <taxon>Basidiobolales</taxon>
        <taxon>Basidiobolaceae</taxon>
        <taxon>Basidiobolus</taxon>
    </lineage>
</organism>
<comment type="similarity">
    <text evidence="2">Belongs to the DAMOX/DASOX family.</text>
</comment>
<dbReference type="PIRSF" id="PIRSF000189">
    <property type="entry name" value="D-aa_oxidase"/>
    <property type="match status" value="1"/>
</dbReference>
<keyword evidence="4" id="KW-0274">FAD</keyword>
<name>A0ABR2WH09_9FUNG</name>